<dbReference type="Proteomes" id="UP001438953">
    <property type="component" value="Unassembled WGS sequence"/>
</dbReference>
<proteinExistence type="predicted"/>
<organism evidence="1 2">
    <name type="scientific">Thioclava kandeliae</name>
    <dbReference type="NCBI Taxonomy" id="3070818"/>
    <lineage>
        <taxon>Bacteria</taxon>
        <taxon>Pseudomonadati</taxon>
        <taxon>Pseudomonadota</taxon>
        <taxon>Alphaproteobacteria</taxon>
        <taxon>Rhodobacterales</taxon>
        <taxon>Paracoccaceae</taxon>
        <taxon>Thioclava</taxon>
    </lineage>
</organism>
<gene>
    <name evidence="1" type="ORF">VSX56_12890</name>
</gene>
<accession>A0ABV1SIU4</accession>
<evidence type="ECO:0000313" key="1">
    <source>
        <dbReference type="EMBL" id="MER5172670.1"/>
    </source>
</evidence>
<evidence type="ECO:0008006" key="3">
    <source>
        <dbReference type="Google" id="ProtNLM"/>
    </source>
</evidence>
<dbReference type="EMBL" id="JAYWLC010000009">
    <property type="protein sequence ID" value="MER5172670.1"/>
    <property type="molecule type" value="Genomic_DNA"/>
</dbReference>
<keyword evidence="2" id="KW-1185">Reference proteome</keyword>
<comment type="caution">
    <text evidence="1">The sequence shown here is derived from an EMBL/GenBank/DDBJ whole genome shotgun (WGS) entry which is preliminary data.</text>
</comment>
<reference evidence="1 2" key="1">
    <citation type="submission" date="2024-01" db="EMBL/GenBank/DDBJ databases">
        <authorList>
            <person name="Deng Y."/>
            <person name="Su J."/>
        </authorList>
    </citation>
    <scope>NUCLEOTIDE SEQUENCE [LARGE SCALE GENOMIC DNA]</scope>
    <source>
        <strain evidence="1 2">CPCC 100088</strain>
    </source>
</reference>
<dbReference type="RefSeq" id="WP_350937637.1">
    <property type="nucleotide sequence ID" value="NZ_JAYWLC010000009.1"/>
</dbReference>
<protein>
    <recommendedName>
        <fullName evidence="3">DUF2163 domain-containing protein</fullName>
    </recommendedName>
</protein>
<sequence length="189" mass="21090">MSRADLLAIPDADLREGRVQHAILVHMDFLDAPRRWWTGWGDMEHDGYVWQGTGDLISIAGLESNYSLNANQVTFSMTATPEMVANALEARARVRGRDVTVSLGLFAEGAPSPMASFALFAGTMERMPWALEGTTNWTLTLECEGLFARRNAPPRGRWTDADQKARHSGDKGFERLPLYANGYETKWRG</sequence>
<reference evidence="1 2" key="2">
    <citation type="submission" date="2024-06" db="EMBL/GenBank/DDBJ databases">
        <title>Thioclava kandeliae sp. nov. from a rhizosphere soil sample of Kandelia candel in a mangrove.</title>
        <authorList>
            <person name="Mu T."/>
        </authorList>
    </citation>
    <scope>NUCLEOTIDE SEQUENCE [LARGE SCALE GENOMIC DNA]</scope>
    <source>
        <strain evidence="1 2">CPCC 100088</strain>
    </source>
</reference>
<evidence type="ECO:0000313" key="2">
    <source>
        <dbReference type="Proteomes" id="UP001438953"/>
    </source>
</evidence>
<name>A0ABV1SIU4_9RHOB</name>